<dbReference type="Pfam" id="PF18139">
    <property type="entry name" value="LSDAT_euk"/>
    <property type="match status" value="1"/>
</dbReference>
<feature type="compositionally biased region" description="Low complexity" evidence="8">
    <location>
        <begin position="642"/>
        <end position="655"/>
    </location>
</feature>
<evidence type="ECO:0000259" key="10">
    <source>
        <dbReference type="Pfam" id="PF00520"/>
    </source>
</evidence>
<evidence type="ECO:0000259" key="11">
    <source>
        <dbReference type="Pfam" id="PF18139"/>
    </source>
</evidence>
<evidence type="ECO:0000256" key="2">
    <source>
        <dbReference type="ARBA" id="ARBA00022448"/>
    </source>
</evidence>
<feature type="transmembrane region" description="Helical" evidence="9">
    <location>
        <begin position="1239"/>
        <end position="1259"/>
    </location>
</feature>
<dbReference type="Gene3D" id="3.40.50.450">
    <property type="match status" value="1"/>
</dbReference>
<organism evidence="13 14">
    <name type="scientific">Diacronema lutheri</name>
    <name type="common">Unicellular marine alga</name>
    <name type="synonym">Monochrysis lutheri</name>
    <dbReference type="NCBI Taxonomy" id="2081491"/>
    <lineage>
        <taxon>Eukaryota</taxon>
        <taxon>Haptista</taxon>
        <taxon>Haptophyta</taxon>
        <taxon>Pavlovophyceae</taxon>
        <taxon>Pavlovales</taxon>
        <taxon>Pavlovaceae</taxon>
        <taxon>Diacronema</taxon>
    </lineage>
</organism>
<evidence type="ECO:0000256" key="9">
    <source>
        <dbReference type="SAM" id="Phobius"/>
    </source>
</evidence>
<feature type="transmembrane region" description="Helical" evidence="9">
    <location>
        <begin position="1305"/>
        <end position="1325"/>
    </location>
</feature>
<feature type="transmembrane region" description="Helical" evidence="9">
    <location>
        <begin position="1074"/>
        <end position="1094"/>
    </location>
</feature>
<dbReference type="Proteomes" id="UP000751190">
    <property type="component" value="Unassembled WGS sequence"/>
</dbReference>
<feature type="region of interest" description="Disordered" evidence="8">
    <location>
        <begin position="1552"/>
        <end position="1603"/>
    </location>
</feature>
<dbReference type="SUPFAM" id="SSF102405">
    <property type="entry name" value="MCP/YpsA-like"/>
    <property type="match status" value="1"/>
</dbReference>
<dbReference type="InterPro" id="IPR041491">
    <property type="entry name" value="TRPM_SLOG"/>
</dbReference>
<feature type="compositionally biased region" description="Basic and acidic residues" evidence="8">
    <location>
        <begin position="1588"/>
        <end position="1599"/>
    </location>
</feature>
<keyword evidence="4 9" id="KW-1133">Transmembrane helix</keyword>
<feature type="region of interest" description="Disordered" evidence="8">
    <location>
        <begin position="467"/>
        <end position="496"/>
    </location>
</feature>
<comment type="caution">
    <text evidence="13">The sequence shown here is derived from an EMBL/GenBank/DDBJ whole genome shotgun (WGS) entry which is preliminary data.</text>
</comment>
<proteinExistence type="predicted"/>
<evidence type="ECO:0000256" key="1">
    <source>
        <dbReference type="ARBA" id="ARBA00004141"/>
    </source>
</evidence>
<feature type="region of interest" description="Disordered" evidence="8">
    <location>
        <begin position="1648"/>
        <end position="1696"/>
    </location>
</feature>
<dbReference type="Pfam" id="PF00520">
    <property type="entry name" value="Ion_trans"/>
    <property type="match status" value="1"/>
</dbReference>
<dbReference type="InterPro" id="IPR057366">
    <property type="entry name" value="TRPM-like"/>
</dbReference>
<feature type="region of interest" description="Disordered" evidence="8">
    <location>
        <begin position="628"/>
        <end position="700"/>
    </location>
</feature>
<evidence type="ECO:0000256" key="5">
    <source>
        <dbReference type="ARBA" id="ARBA00023065"/>
    </source>
</evidence>
<dbReference type="PANTHER" id="PTHR13800:SF1">
    <property type="entry name" value="TRANSIENT RECEPTOR POTENTIAL CATION CHANNEL TRPM"/>
    <property type="match status" value="1"/>
</dbReference>
<feature type="compositionally biased region" description="Low complexity" evidence="8">
    <location>
        <begin position="467"/>
        <end position="478"/>
    </location>
</feature>
<evidence type="ECO:0000259" key="12">
    <source>
        <dbReference type="Pfam" id="PF25508"/>
    </source>
</evidence>
<dbReference type="GO" id="GO:0005261">
    <property type="term" value="F:monoatomic cation channel activity"/>
    <property type="evidence" value="ECO:0007669"/>
    <property type="project" value="TreeGrafter"/>
</dbReference>
<dbReference type="PANTHER" id="PTHR13800">
    <property type="entry name" value="TRANSIENT RECEPTOR POTENTIAL CATION CHANNEL, SUBFAMILY M, MEMBER 6"/>
    <property type="match status" value="1"/>
</dbReference>
<keyword evidence="3 9" id="KW-0812">Transmembrane</keyword>
<feature type="transmembrane region" description="Helical" evidence="9">
    <location>
        <begin position="1200"/>
        <end position="1219"/>
    </location>
</feature>
<feature type="domain" description="Ion transport" evidence="10">
    <location>
        <begin position="1073"/>
        <end position="1336"/>
    </location>
</feature>
<feature type="domain" description="TRPM-like" evidence="12">
    <location>
        <begin position="777"/>
        <end position="888"/>
    </location>
</feature>
<dbReference type="InterPro" id="IPR050927">
    <property type="entry name" value="TRPM"/>
</dbReference>
<evidence type="ECO:0000256" key="3">
    <source>
        <dbReference type="ARBA" id="ARBA00022692"/>
    </source>
</evidence>
<evidence type="ECO:0000313" key="14">
    <source>
        <dbReference type="Proteomes" id="UP000751190"/>
    </source>
</evidence>
<dbReference type="InterPro" id="IPR005821">
    <property type="entry name" value="Ion_trans_dom"/>
</dbReference>
<evidence type="ECO:0000256" key="4">
    <source>
        <dbReference type="ARBA" id="ARBA00022989"/>
    </source>
</evidence>
<evidence type="ECO:0000313" key="13">
    <source>
        <dbReference type="EMBL" id="KAG8470544.1"/>
    </source>
</evidence>
<keyword evidence="2" id="KW-0813">Transport</keyword>
<dbReference type="OrthoDB" id="301415at2759"/>
<evidence type="ECO:0000256" key="8">
    <source>
        <dbReference type="SAM" id="MobiDB-lite"/>
    </source>
</evidence>
<keyword evidence="7" id="KW-0407">Ion channel</keyword>
<keyword evidence="14" id="KW-1185">Reference proteome</keyword>
<sequence length="1696" mass="183585">MAQNQPENRPPVLSRRQSTASALALGSSRSKHWLPERSAGYVELNDVAGDSLDAFERRRQYLPELAARRRDAAAQRHKLEKAIGMITSAQRIWCSWRALRVRRVNACRPEHFALRDGRPADWGTICFHRDGVREPAPYIRLSDTCDVDKVVGLVASVWRVRRARVVISLTGGAQELNLKPHVQDMINRGLVRAAQQSSAWIVTGGTDTGVMKLVGEAVRDYQADVPCIGVATWGVVHGREQLASNRGAERFYRKHQRSDETGSALQPNHTHFLLVDTGKEGAGAWGGEIRARMGFERSYCARFDNVPMVLVVIGGGAGTLTTIQEAVSARVPVVLISDSGGAPATVAHYMRTRELITDPRGERGLKPPELRGGADVRGWRERMRMIVAHIVRADEEARVLTSFSMRASNLNGDLDLVLLQAMLFATDGSLRTREASESRRMLQLAIQWGRREIAQQWMEKSGTLLAAGAAPRTPASPRAAPPAPPDGAAGAPARRRHSISMDVRAPSVIVEEALRDALLLALRVRKADIVDLLLQQDVKPEELALLELWKSLVPHLRSYNLDAEPLHRCLHKWDAIIIGAGVKQLADAWDERSESNVSLISDGNRRFSTGGWISTIAAQLASKRWQLRASDRQTARGTAPLGGAASTSGSHGASPPLSPRRPRKRAANFSWARGPASGSSDLDLDPHDADDESGAHPHASAAPFGAALQTGLRARQHARAHALYGRYIIPFLADAFGMRELRDQWTRARRGASGRAGAAPGAPAAAPGGGAPTWRVPDLMYWALLNPLVDDGLVRTLWRHSDEPIRMALCASHIASRLGALARFATGQHDEAARQYEGWACGVLSRCANEVEARWLLQRQFSDWPNGRMGGSLITLAIRTNRKAFIAHQHAQSLLDAWWTGDLAQRWDAHWQLAPSGWLEAVGPSRRGRRASPRGATCLGERSASTLGDTTRMLLHALTGAALGLVHMEPTHAAKYHYYHALVASRAHPRSSSAGSASSVAGAGARTLRAACASPSCSETRGGGGSGSAAWVELGTSEVPPSIFAPEVWREIRPPRVGWRAQASDFYSAPFTKFVLRTTCYVAFLLLYALVLIGDEGTPAFSRLELVFFVWALTHALDELHQLIENRARDEAHFDDQGWNVLDALMFWVLFPLVIALRVAARISCCAQPESSLRDGGAFSGGGPDGDARCACALKVYSRLILAVNAVLCFIRFLANYRVHKRLGVLIHVIRTMFNDIQIFVYILAIVVFGFSVAFGGIAPPRHLQLRADGNSPFMLPLWNLFDLTSVEEVSAPEMSSAPVVGMGLLAIYLFISQILLVNLLIAMMNQSYAQANKNAQEEWAASRASSVQELLTLLPVPPPFSLPYLLVHLGARLLRSARTACGCAAPAQASPAAAARAPHARPAERRQAHSAERKFLHEYLDMEAARGATSTEQRIAKLHSELDRLSSLVESAASDRADANAALERIQESVAAIASDSRMAIDAAAAAESAHQPHVYARARSLSAARADAPSRTTSAGVDNRTAAACGSAAAIGGRRAPQGEPRPSLDAELADATLSEDDSARAPLSPQGPRWCQQPGPPPRAQTSPKEARQPATREHAPSFQGVSPAALNFGARSSQLSPVASATSAECASPPRLVQQRDELRAALPAVAARALRPTNHPRRPSASGGVPSEAASRPRPRAGVWHGQTGARSPIN</sequence>
<dbReference type="Pfam" id="PF25508">
    <property type="entry name" value="TRPM2"/>
    <property type="match status" value="1"/>
</dbReference>
<protein>
    <submittedName>
        <fullName evidence="13">Uncharacterized protein</fullName>
    </submittedName>
</protein>
<reference evidence="13" key="1">
    <citation type="submission" date="2021-05" db="EMBL/GenBank/DDBJ databases">
        <title>The genome of the haptophyte Pavlova lutheri (Diacronema luteri, Pavlovales) - a model for lipid biosynthesis in eukaryotic algae.</title>
        <authorList>
            <person name="Hulatt C.J."/>
            <person name="Posewitz M.C."/>
        </authorList>
    </citation>
    <scope>NUCLEOTIDE SEQUENCE</scope>
    <source>
        <strain evidence="13">NIVA-4/92</strain>
    </source>
</reference>
<keyword evidence="6 9" id="KW-0472">Membrane</keyword>
<evidence type="ECO:0000256" key="6">
    <source>
        <dbReference type="ARBA" id="ARBA00023136"/>
    </source>
</evidence>
<feature type="compositionally biased region" description="Low complexity" evidence="8">
    <location>
        <begin position="1648"/>
        <end position="1657"/>
    </location>
</feature>
<accession>A0A8J6CFB9</accession>
<name>A0A8J6CFB9_DIALT</name>
<keyword evidence="5" id="KW-0406">Ion transport</keyword>
<feature type="transmembrane region" description="Helical" evidence="9">
    <location>
        <begin position="1144"/>
        <end position="1161"/>
    </location>
</feature>
<gene>
    <name evidence="13" type="ORF">KFE25_008965</name>
</gene>
<comment type="subcellular location">
    <subcellularLocation>
        <location evidence="1">Membrane</location>
        <topology evidence="1">Multi-pass membrane protein</topology>
    </subcellularLocation>
</comment>
<feature type="domain" description="TRPM SLOG" evidence="11">
    <location>
        <begin position="136"/>
        <end position="351"/>
    </location>
</feature>
<dbReference type="EMBL" id="JAGTXO010000001">
    <property type="protein sequence ID" value="KAG8470544.1"/>
    <property type="molecule type" value="Genomic_DNA"/>
</dbReference>
<evidence type="ECO:0000256" key="7">
    <source>
        <dbReference type="ARBA" id="ARBA00023303"/>
    </source>
</evidence>
<dbReference type="GO" id="GO:0030001">
    <property type="term" value="P:metal ion transport"/>
    <property type="evidence" value="ECO:0007669"/>
    <property type="project" value="TreeGrafter"/>
</dbReference>
<dbReference type="GO" id="GO:0005886">
    <property type="term" value="C:plasma membrane"/>
    <property type="evidence" value="ECO:0007669"/>
    <property type="project" value="TreeGrafter"/>
</dbReference>
<feature type="region of interest" description="Disordered" evidence="8">
    <location>
        <begin position="1"/>
        <end position="21"/>
    </location>
</feature>